<dbReference type="EMBL" id="QKZL01000003">
    <property type="protein sequence ID" value="PZX18493.1"/>
    <property type="molecule type" value="Genomic_DNA"/>
</dbReference>
<feature type="compositionally biased region" description="Polar residues" evidence="1">
    <location>
        <begin position="67"/>
        <end position="80"/>
    </location>
</feature>
<name>A0A2W7NG75_9RHOB</name>
<dbReference type="RefSeq" id="WP_111536292.1">
    <property type="nucleotide sequence ID" value="NZ_QKZL01000003.1"/>
</dbReference>
<comment type="caution">
    <text evidence="3">The sequence shown here is derived from an EMBL/GenBank/DDBJ whole genome shotgun (WGS) entry which is preliminary data.</text>
</comment>
<evidence type="ECO:0000256" key="2">
    <source>
        <dbReference type="SAM" id="SignalP"/>
    </source>
</evidence>
<keyword evidence="2" id="KW-0732">Signal</keyword>
<dbReference type="InterPro" id="IPR010642">
    <property type="entry name" value="Invasion_prot_B"/>
</dbReference>
<accession>A0A2W7NG75</accession>
<proteinExistence type="predicted"/>
<feature type="compositionally biased region" description="Low complexity" evidence="1">
    <location>
        <begin position="27"/>
        <end position="55"/>
    </location>
</feature>
<dbReference type="Gene3D" id="2.60.40.1880">
    <property type="entry name" value="Invasion associated locus B (IalB) protein"/>
    <property type="match status" value="1"/>
</dbReference>
<protein>
    <submittedName>
        <fullName evidence="3">Invasion protein IalB</fullName>
    </submittedName>
</protein>
<dbReference type="Proteomes" id="UP000248916">
    <property type="component" value="Unassembled WGS sequence"/>
</dbReference>
<feature type="region of interest" description="Disordered" evidence="1">
    <location>
        <begin position="23"/>
        <end position="98"/>
    </location>
</feature>
<organism evidence="3 4">
    <name type="scientific">Palleronia aestuarii</name>
    <dbReference type="NCBI Taxonomy" id="568105"/>
    <lineage>
        <taxon>Bacteria</taxon>
        <taxon>Pseudomonadati</taxon>
        <taxon>Pseudomonadota</taxon>
        <taxon>Alphaproteobacteria</taxon>
        <taxon>Rhodobacterales</taxon>
        <taxon>Roseobacteraceae</taxon>
        <taxon>Palleronia</taxon>
    </lineage>
</organism>
<evidence type="ECO:0000313" key="3">
    <source>
        <dbReference type="EMBL" id="PZX18493.1"/>
    </source>
</evidence>
<feature type="chain" id="PRO_5016182005" evidence="2">
    <location>
        <begin position="23"/>
        <end position="243"/>
    </location>
</feature>
<evidence type="ECO:0000313" key="4">
    <source>
        <dbReference type="Proteomes" id="UP000248916"/>
    </source>
</evidence>
<sequence length="243" mass="25107">MSQLLKSISLMALVALAGPAFAQDDATSGTDAQDETTTTTPSTETGGADAAAPEASDAETEGDAEVTGSQEATDDTTASGLSMGEEVQDGPRPGQTYTAETFGDWQQRCIRTEDGDDPCQLYQLLEDGNGNAVAEITVVSLPEGQQAAAGATIITPLETLLTEQLTLAVDSAQPRRYPFNFCAEAGCFSRIGLTASEVQAMQRGATATLTIVPAAAPDQTIDLAISLSGFTAGYEAVREANAE</sequence>
<gene>
    <name evidence="3" type="ORF">LX81_01127</name>
</gene>
<dbReference type="OrthoDB" id="9797912at2"/>
<dbReference type="Pfam" id="PF06776">
    <property type="entry name" value="IalB"/>
    <property type="match status" value="1"/>
</dbReference>
<reference evidence="3 4" key="1">
    <citation type="submission" date="2018-06" db="EMBL/GenBank/DDBJ databases">
        <title>Genomic Encyclopedia of Archaeal and Bacterial Type Strains, Phase II (KMG-II): from individual species to whole genera.</title>
        <authorList>
            <person name="Goeker M."/>
        </authorList>
    </citation>
    <scope>NUCLEOTIDE SEQUENCE [LARGE SCALE GENOMIC DNA]</scope>
    <source>
        <strain evidence="3 4">DSM 22009</strain>
    </source>
</reference>
<dbReference type="AlphaFoldDB" id="A0A2W7NG75"/>
<keyword evidence="4" id="KW-1185">Reference proteome</keyword>
<dbReference type="InterPro" id="IPR038696">
    <property type="entry name" value="IalB_sf"/>
</dbReference>
<feature type="signal peptide" evidence="2">
    <location>
        <begin position="1"/>
        <end position="22"/>
    </location>
</feature>
<evidence type="ECO:0000256" key="1">
    <source>
        <dbReference type="SAM" id="MobiDB-lite"/>
    </source>
</evidence>